<sequence length="202" mass="23196">MNKKKGLILLLAVVFIFSIVGCSNQAPDTGKVKQDVVAEYDGGTVTKDEFNTFLQVTTFFNPQLEGTINQPESQRQALEQYIGQKYLASKAKNQKADDKEIEDLLKAIKGTMGSEENYNKKLAELKITENDLVDYVNRYQAIQNYMEEKSAKTFNEEKEKLEKQYKENKEEYTIATVSHILIATKDRSEEEAKKGQKKYWLN</sequence>
<keyword evidence="3" id="KW-1185">Reference proteome</keyword>
<dbReference type="Proteomes" id="UP000070352">
    <property type="component" value="Unassembled WGS sequence"/>
</dbReference>
<reference evidence="2 3" key="1">
    <citation type="submission" date="2016-02" db="EMBL/GenBank/DDBJ databases">
        <title>Draft Genome for Tepidibacillus decaturensis nov. sp. Strain Z9, an Anaerobic, Moderately Thermophilic and Heterotrophic Bacterium from Deep Subsurface of the Illinois Basin, USA.</title>
        <authorList>
            <person name="Dong Y."/>
            <person name="Chang J.Y."/>
            <person name="Sanford R."/>
            <person name="Fouke B.W."/>
        </authorList>
    </citation>
    <scope>NUCLEOTIDE SEQUENCE [LARGE SCALE GENOMIC DNA]</scope>
    <source>
        <strain evidence="2 3">Z9</strain>
    </source>
</reference>
<dbReference type="RefSeq" id="WP_068727066.1">
    <property type="nucleotide sequence ID" value="NZ_LSKU01000001.1"/>
</dbReference>
<keyword evidence="1" id="KW-0732">Signal</keyword>
<dbReference type="AlphaFoldDB" id="A0A135L784"/>
<dbReference type="OrthoDB" id="14196at2"/>
<dbReference type="SUPFAM" id="SSF109998">
    <property type="entry name" value="Triger factor/SurA peptide-binding domain-like"/>
    <property type="match status" value="1"/>
</dbReference>
<feature type="chain" id="PRO_5039078968" evidence="1">
    <location>
        <begin position="26"/>
        <end position="202"/>
    </location>
</feature>
<name>A0A135L784_9BACI</name>
<dbReference type="Pfam" id="PF13624">
    <property type="entry name" value="SurA_N_3"/>
    <property type="match status" value="1"/>
</dbReference>
<accession>A0A135L784</accession>
<dbReference type="PANTHER" id="PTHR47245:SF2">
    <property type="entry name" value="PEPTIDYL-PROLYL CIS-TRANS ISOMERASE HP_0175-RELATED"/>
    <property type="match status" value="1"/>
</dbReference>
<organism evidence="2 3">
    <name type="scientific">Tepidibacillus decaturensis</name>
    <dbReference type="NCBI Taxonomy" id="1413211"/>
    <lineage>
        <taxon>Bacteria</taxon>
        <taxon>Bacillati</taxon>
        <taxon>Bacillota</taxon>
        <taxon>Bacilli</taxon>
        <taxon>Bacillales</taxon>
        <taxon>Bacillaceae</taxon>
        <taxon>Tepidibacillus</taxon>
    </lineage>
</organism>
<gene>
    <name evidence="2" type="ORF">U473_13050</name>
</gene>
<dbReference type="PANTHER" id="PTHR47245">
    <property type="entry name" value="PEPTIDYLPROLYL ISOMERASE"/>
    <property type="match status" value="1"/>
</dbReference>
<dbReference type="PROSITE" id="PS51257">
    <property type="entry name" value="PROKAR_LIPOPROTEIN"/>
    <property type="match status" value="1"/>
</dbReference>
<dbReference type="EMBL" id="LSKU01000001">
    <property type="protein sequence ID" value="KXG44842.1"/>
    <property type="molecule type" value="Genomic_DNA"/>
</dbReference>
<comment type="caution">
    <text evidence="2">The sequence shown here is derived from an EMBL/GenBank/DDBJ whole genome shotgun (WGS) entry which is preliminary data.</text>
</comment>
<evidence type="ECO:0000256" key="1">
    <source>
        <dbReference type="SAM" id="SignalP"/>
    </source>
</evidence>
<evidence type="ECO:0000313" key="2">
    <source>
        <dbReference type="EMBL" id="KXG44842.1"/>
    </source>
</evidence>
<dbReference type="InterPro" id="IPR050245">
    <property type="entry name" value="PrsA_foldase"/>
</dbReference>
<dbReference type="STRING" id="1413211.U473_13050"/>
<dbReference type="InterPro" id="IPR027304">
    <property type="entry name" value="Trigger_fact/SurA_dom_sf"/>
</dbReference>
<protein>
    <submittedName>
        <fullName evidence="2">Uncharacterized protein</fullName>
    </submittedName>
</protein>
<evidence type="ECO:0000313" key="3">
    <source>
        <dbReference type="Proteomes" id="UP000070352"/>
    </source>
</evidence>
<feature type="signal peptide" evidence="1">
    <location>
        <begin position="1"/>
        <end position="25"/>
    </location>
</feature>
<dbReference type="Gene3D" id="1.10.8.1040">
    <property type="match status" value="1"/>
</dbReference>
<proteinExistence type="predicted"/>